<comment type="caution">
    <text evidence="1">The sequence shown here is derived from an EMBL/GenBank/DDBJ whole genome shotgun (WGS) entry which is preliminary data.</text>
</comment>
<organism evidence="1 2">
    <name type="scientific">Trifolium medium</name>
    <dbReference type="NCBI Taxonomy" id="97028"/>
    <lineage>
        <taxon>Eukaryota</taxon>
        <taxon>Viridiplantae</taxon>
        <taxon>Streptophyta</taxon>
        <taxon>Embryophyta</taxon>
        <taxon>Tracheophyta</taxon>
        <taxon>Spermatophyta</taxon>
        <taxon>Magnoliopsida</taxon>
        <taxon>eudicotyledons</taxon>
        <taxon>Gunneridae</taxon>
        <taxon>Pentapetalae</taxon>
        <taxon>rosids</taxon>
        <taxon>fabids</taxon>
        <taxon>Fabales</taxon>
        <taxon>Fabaceae</taxon>
        <taxon>Papilionoideae</taxon>
        <taxon>50 kb inversion clade</taxon>
        <taxon>NPAAA clade</taxon>
        <taxon>Hologalegina</taxon>
        <taxon>IRL clade</taxon>
        <taxon>Trifolieae</taxon>
        <taxon>Trifolium</taxon>
    </lineage>
</organism>
<dbReference type="Proteomes" id="UP000265520">
    <property type="component" value="Unassembled WGS sequence"/>
</dbReference>
<sequence length="19" mass="1917">TAGGSWMQGEFDDAACGTI</sequence>
<dbReference type="AlphaFoldDB" id="A0A392WCT2"/>
<feature type="non-terminal residue" evidence="1">
    <location>
        <position position="1"/>
    </location>
</feature>
<name>A0A392WCT2_9FABA</name>
<evidence type="ECO:0000313" key="1">
    <source>
        <dbReference type="EMBL" id="MCI98237.1"/>
    </source>
</evidence>
<proteinExistence type="predicted"/>
<protein>
    <submittedName>
        <fullName evidence="1">Uncharacterized protein</fullName>
    </submittedName>
</protein>
<keyword evidence="2" id="KW-1185">Reference proteome</keyword>
<dbReference type="EMBL" id="LXQA011467814">
    <property type="protein sequence ID" value="MCI98237.1"/>
    <property type="molecule type" value="Genomic_DNA"/>
</dbReference>
<evidence type="ECO:0000313" key="2">
    <source>
        <dbReference type="Proteomes" id="UP000265520"/>
    </source>
</evidence>
<reference evidence="1 2" key="1">
    <citation type="journal article" date="2018" name="Front. Plant Sci.">
        <title>Red Clover (Trifolium pratense) and Zigzag Clover (T. medium) - A Picture of Genomic Similarities and Differences.</title>
        <authorList>
            <person name="Dluhosova J."/>
            <person name="Istvanek J."/>
            <person name="Nedelnik J."/>
            <person name="Repkova J."/>
        </authorList>
    </citation>
    <scope>NUCLEOTIDE SEQUENCE [LARGE SCALE GENOMIC DNA]</scope>
    <source>
        <strain evidence="2">cv. 10/8</strain>
        <tissue evidence="1">Leaf</tissue>
    </source>
</reference>
<accession>A0A392WCT2</accession>